<keyword evidence="3" id="KW-1185">Reference proteome</keyword>
<protein>
    <submittedName>
        <fullName evidence="2">Uncharacterized protein</fullName>
    </submittedName>
</protein>
<dbReference type="OrthoDB" id="1327928at2759"/>
<dbReference type="AlphaFoldDB" id="A0A9J6B1L7"/>
<reference evidence="2 3" key="1">
    <citation type="submission" date="2020-09" db="EMBL/GenBank/DDBJ databases">
        <title>De no assembly of potato wild relative species, Solanum commersonii.</title>
        <authorList>
            <person name="Cho K."/>
        </authorList>
    </citation>
    <scope>NUCLEOTIDE SEQUENCE [LARGE SCALE GENOMIC DNA]</scope>
    <source>
        <strain evidence="2">LZ3.2</strain>
        <tissue evidence="2">Leaf</tissue>
    </source>
</reference>
<evidence type="ECO:0000313" key="2">
    <source>
        <dbReference type="EMBL" id="KAG5630669.1"/>
    </source>
</evidence>
<dbReference type="EMBL" id="JACXVP010000001">
    <property type="protein sequence ID" value="KAG5630669.1"/>
    <property type="molecule type" value="Genomic_DNA"/>
</dbReference>
<sequence length="66" mass="7542">MLPLSEVRSPSGPSPQPRSLSLPLWSEFDYRWDIVRRGAFQRNAEQQKAVTLRLAKHIDADGEHAE</sequence>
<dbReference type="Proteomes" id="UP000824120">
    <property type="component" value="Chromosome 1"/>
</dbReference>
<evidence type="ECO:0000256" key="1">
    <source>
        <dbReference type="SAM" id="MobiDB-lite"/>
    </source>
</evidence>
<proteinExistence type="predicted"/>
<gene>
    <name evidence="2" type="ORF">H5410_002386</name>
</gene>
<organism evidence="2 3">
    <name type="scientific">Solanum commersonii</name>
    <name type="common">Commerson's wild potato</name>
    <name type="synonym">Commerson's nightshade</name>
    <dbReference type="NCBI Taxonomy" id="4109"/>
    <lineage>
        <taxon>Eukaryota</taxon>
        <taxon>Viridiplantae</taxon>
        <taxon>Streptophyta</taxon>
        <taxon>Embryophyta</taxon>
        <taxon>Tracheophyta</taxon>
        <taxon>Spermatophyta</taxon>
        <taxon>Magnoliopsida</taxon>
        <taxon>eudicotyledons</taxon>
        <taxon>Gunneridae</taxon>
        <taxon>Pentapetalae</taxon>
        <taxon>asterids</taxon>
        <taxon>lamiids</taxon>
        <taxon>Solanales</taxon>
        <taxon>Solanaceae</taxon>
        <taxon>Solanoideae</taxon>
        <taxon>Solaneae</taxon>
        <taxon>Solanum</taxon>
    </lineage>
</organism>
<feature type="region of interest" description="Disordered" evidence="1">
    <location>
        <begin position="1"/>
        <end position="20"/>
    </location>
</feature>
<comment type="caution">
    <text evidence="2">The sequence shown here is derived from an EMBL/GenBank/DDBJ whole genome shotgun (WGS) entry which is preliminary data.</text>
</comment>
<evidence type="ECO:0000313" key="3">
    <source>
        <dbReference type="Proteomes" id="UP000824120"/>
    </source>
</evidence>
<name>A0A9J6B1L7_SOLCO</name>
<accession>A0A9J6B1L7</accession>